<organism evidence="1 2">
    <name type="scientific">Lysinibacillus mangiferihumi</name>
    <dbReference type="NCBI Taxonomy" id="1130819"/>
    <lineage>
        <taxon>Bacteria</taxon>
        <taxon>Bacillati</taxon>
        <taxon>Bacillota</taxon>
        <taxon>Bacilli</taxon>
        <taxon>Bacillales</taxon>
        <taxon>Bacillaceae</taxon>
        <taxon>Lysinibacillus</taxon>
    </lineage>
</organism>
<gene>
    <name evidence="1" type="ORF">FC756_26685</name>
</gene>
<accession>A0A4U2XYB1</accession>
<feature type="non-terminal residue" evidence="1">
    <location>
        <position position="1"/>
    </location>
</feature>
<reference evidence="1 2" key="1">
    <citation type="submission" date="2019-04" db="EMBL/GenBank/DDBJ databases">
        <title>Lysinibacillus genome sequencing.</title>
        <authorList>
            <person name="Dunlap C."/>
        </authorList>
    </citation>
    <scope>NUCLEOTIDE SEQUENCE [LARGE SCALE GENOMIC DNA]</scope>
    <source>
        <strain evidence="1 2">CCTCC AB 2010389</strain>
    </source>
</reference>
<name>A0A4U2XYB1_9BACI</name>
<protein>
    <recommendedName>
        <fullName evidence="3">DNA primase</fullName>
    </recommendedName>
</protein>
<evidence type="ECO:0000313" key="2">
    <source>
        <dbReference type="Proteomes" id="UP000308744"/>
    </source>
</evidence>
<proteinExistence type="predicted"/>
<evidence type="ECO:0008006" key="3">
    <source>
        <dbReference type="Google" id="ProtNLM"/>
    </source>
</evidence>
<evidence type="ECO:0000313" key="1">
    <source>
        <dbReference type="EMBL" id="TKI52900.1"/>
    </source>
</evidence>
<sequence length="88" mass="10142">ICYTDEPKNEAIRIEAQELYKVYDRWCLNSGERQIGNRSFYRMLETKGFGKTKGTGNKMFLTGITLNERKPVTKVVTVNEETSGFKLV</sequence>
<dbReference type="Proteomes" id="UP000308744">
    <property type="component" value="Unassembled WGS sequence"/>
</dbReference>
<dbReference type="EMBL" id="SZPU01000153">
    <property type="protein sequence ID" value="TKI52900.1"/>
    <property type="molecule type" value="Genomic_DNA"/>
</dbReference>
<comment type="caution">
    <text evidence="1">The sequence shown here is derived from an EMBL/GenBank/DDBJ whole genome shotgun (WGS) entry which is preliminary data.</text>
</comment>
<dbReference type="AlphaFoldDB" id="A0A4U2XYB1"/>
<keyword evidence="2" id="KW-1185">Reference proteome</keyword>